<sequence>MKVRPALPTFTQTLHSHGAPRSTTAQSRVSTHQNPHPPAAFRAQSTLPQRPSMTPHSPHSDLNNSLRDPPTWCSLRAPTTATPHTARTQASLTHVTRLFCPTARCSTAGRPHPQPDISQTLHALPTWRPPPAPHAIINLNQSSNGEALREYISTAACPPASLQNHKPKVQSAKLEPKTLLSDNTKDQILSDDSSEDRDKEPQTAEEPEVPADSDQTFIEGFTSTCWPPGSSLFSDLSHDTQAQRLKRWLQRKESGRRTDTSETKRQREIKTMLSRMPSRPAVEPISLEEIFYAGSFPRDQRPFSFHHSEEDLMKQIHENFKKGMIRADAHRRAEQLDKEEKEQEEKNAVTEECESKRAEVVEASWEVLKRNVQIALKLQEMRKKRIAHLQKGKGKELEKLFAPSKSMKEVINRIKREKGEGMEA</sequence>
<proteinExistence type="predicted"/>
<feature type="compositionally biased region" description="Polar residues" evidence="2">
    <location>
        <begin position="180"/>
        <end position="191"/>
    </location>
</feature>
<feature type="compositionally biased region" description="Polar residues" evidence="2">
    <location>
        <begin position="43"/>
        <end position="66"/>
    </location>
</feature>
<gene>
    <name evidence="3" type="ORF">Cvel_6814</name>
</gene>
<organism evidence="3">
    <name type="scientific">Chromera velia CCMP2878</name>
    <dbReference type="NCBI Taxonomy" id="1169474"/>
    <lineage>
        <taxon>Eukaryota</taxon>
        <taxon>Sar</taxon>
        <taxon>Alveolata</taxon>
        <taxon>Colpodellida</taxon>
        <taxon>Chromeraceae</taxon>
        <taxon>Chromera</taxon>
    </lineage>
</organism>
<protein>
    <submittedName>
        <fullName evidence="3">Uncharacterized protein</fullName>
    </submittedName>
</protein>
<reference evidence="3" key="1">
    <citation type="submission" date="2014-11" db="EMBL/GenBank/DDBJ databases">
        <authorList>
            <person name="Otto D Thomas"/>
            <person name="Naeem Raeece"/>
        </authorList>
    </citation>
    <scope>NUCLEOTIDE SEQUENCE</scope>
</reference>
<evidence type="ECO:0000313" key="3">
    <source>
        <dbReference type="EMBL" id="CEM43385.1"/>
    </source>
</evidence>
<name>A0A0G4HH27_9ALVE</name>
<keyword evidence="1" id="KW-0175">Coiled coil</keyword>
<accession>A0A0G4HH27</accession>
<evidence type="ECO:0000256" key="2">
    <source>
        <dbReference type="SAM" id="MobiDB-lite"/>
    </source>
</evidence>
<evidence type="ECO:0000256" key="1">
    <source>
        <dbReference type="SAM" id="Coils"/>
    </source>
</evidence>
<feature type="region of interest" description="Disordered" evidence="2">
    <location>
        <begin position="1"/>
        <end position="88"/>
    </location>
</feature>
<dbReference type="VEuPathDB" id="CryptoDB:Cvel_6814"/>
<feature type="compositionally biased region" description="Polar residues" evidence="2">
    <location>
        <begin position="9"/>
        <end position="34"/>
    </location>
</feature>
<feature type="compositionally biased region" description="Low complexity" evidence="2">
    <location>
        <begin position="76"/>
        <end position="88"/>
    </location>
</feature>
<dbReference type="AlphaFoldDB" id="A0A0G4HH27"/>
<feature type="region of interest" description="Disordered" evidence="2">
    <location>
        <begin position="159"/>
        <end position="215"/>
    </location>
</feature>
<feature type="coiled-coil region" evidence="1">
    <location>
        <begin position="326"/>
        <end position="359"/>
    </location>
</feature>
<dbReference type="EMBL" id="CDMZ01002672">
    <property type="protein sequence ID" value="CEM43385.1"/>
    <property type="molecule type" value="Genomic_DNA"/>
</dbReference>